<dbReference type="AlphaFoldDB" id="A0A842I4Q1"/>
<dbReference type="RefSeq" id="WP_185795741.1">
    <property type="nucleotide sequence ID" value="NZ_JACLQD010000001.1"/>
</dbReference>
<dbReference type="Pfam" id="PF05036">
    <property type="entry name" value="SPOR"/>
    <property type="match status" value="1"/>
</dbReference>
<dbReference type="PROSITE" id="PS51724">
    <property type="entry name" value="SPOR"/>
    <property type="match status" value="1"/>
</dbReference>
<feature type="signal peptide" evidence="1">
    <location>
        <begin position="1"/>
        <end position="22"/>
    </location>
</feature>
<dbReference type="InterPro" id="IPR007730">
    <property type="entry name" value="SPOR-like_dom"/>
</dbReference>
<accession>A0A842I4Q1</accession>
<evidence type="ECO:0000256" key="1">
    <source>
        <dbReference type="SAM" id="SignalP"/>
    </source>
</evidence>
<feature type="domain" description="SPOR" evidence="2">
    <location>
        <begin position="341"/>
        <end position="414"/>
    </location>
</feature>
<dbReference type="Proteomes" id="UP000555411">
    <property type="component" value="Unassembled WGS sequence"/>
</dbReference>
<keyword evidence="4" id="KW-1185">Reference proteome</keyword>
<reference evidence="3 4" key="1">
    <citation type="journal article" date="2017" name="Int. J. Syst. Evol. Microbiol.">
        <title>Gemmobacter straminiformis sp. nov., isolated from an artificial fountain.</title>
        <authorList>
            <person name="Kang J.Y."/>
            <person name="Kim M.J."/>
            <person name="Chun J."/>
            <person name="Son K.P."/>
            <person name="Jahng K.Y."/>
        </authorList>
    </citation>
    <scope>NUCLEOTIDE SEQUENCE [LARGE SCALE GENOMIC DNA]</scope>
    <source>
        <strain evidence="3 4">CAM-8</strain>
    </source>
</reference>
<name>A0A842I4Q1_9RHOB</name>
<feature type="chain" id="PRO_5032999051" evidence="1">
    <location>
        <begin position="23"/>
        <end position="414"/>
    </location>
</feature>
<sequence length="414" mass="41093">MFIKFVTVAALAAVLGAPFAQAQTVSQVGGPKELPPAGFTGMQYIDSRGCVFLRAGLGGNINWVPRVGSNRKVLCGYPPTFGGKGSVAVAQATPAPEPAPLRQPQRMAEAVPESSYVPPPARVGKPIPTAMPAPMVQAAAPLAAPRPASALMVTVAPGASVAASAGRVSCPASAPSLKRLPLTNGGTVLVCAPGDGQLRGLRSPTFAGGGVGAAFEGGPLGEGPLGEGSADAPVRAASAALGQPSAQGRAVRDLRVASATVAAPQGYTAAWKDDRLNPLRGVGTAQGQAMQDQVWTRKVPAKLVGDTPRARRMAARAAMTGGYEGGGDQGGGLSLSSKSAPVAVAGRFVQVGSFGVPANAAGAVARLASAGLPVAQGRSRGMTVVMAGPFASGGDLAAALQIARASGFGDAFVR</sequence>
<keyword evidence="1" id="KW-0732">Signal</keyword>
<organism evidence="3 4">
    <name type="scientific">Paragemmobacter straminiformis</name>
    <dbReference type="NCBI Taxonomy" id="2045119"/>
    <lineage>
        <taxon>Bacteria</taxon>
        <taxon>Pseudomonadati</taxon>
        <taxon>Pseudomonadota</taxon>
        <taxon>Alphaproteobacteria</taxon>
        <taxon>Rhodobacterales</taxon>
        <taxon>Paracoccaceae</taxon>
        <taxon>Paragemmobacter</taxon>
    </lineage>
</organism>
<gene>
    <name evidence="3" type="ORF">H7F16_01255</name>
</gene>
<evidence type="ECO:0000313" key="4">
    <source>
        <dbReference type="Proteomes" id="UP000555411"/>
    </source>
</evidence>
<proteinExistence type="predicted"/>
<dbReference type="Gene3D" id="3.30.70.1070">
    <property type="entry name" value="Sporulation related repeat"/>
    <property type="match status" value="1"/>
</dbReference>
<dbReference type="EMBL" id="JACLQD010000001">
    <property type="protein sequence ID" value="MBC2834114.1"/>
    <property type="molecule type" value="Genomic_DNA"/>
</dbReference>
<dbReference type="SUPFAM" id="SSF110997">
    <property type="entry name" value="Sporulation related repeat"/>
    <property type="match status" value="1"/>
</dbReference>
<evidence type="ECO:0000313" key="3">
    <source>
        <dbReference type="EMBL" id="MBC2834114.1"/>
    </source>
</evidence>
<comment type="caution">
    <text evidence="3">The sequence shown here is derived from an EMBL/GenBank/DDBJ whole genome shotgun (WGS) entry which is preliminary data.</text>
</comment>
<dbReference type="GO" id="GO:0042834">
    <property type="term" value="F:peptidoglycan binding"/>
    <property type="evidence" value="ECO:0007669"/>
    <property type="project" value="InterPro"/>
</dbReference>
<dbReference type="InterPro" id="IPR036680">
    <property type="entry name" value="SPOR-like_sf"/>
</dbReference>
<evidence type="ECO:0000259" key="2">
    <source>
        <dbReference type="PROSITE" id="PS51724"/>
    </source>
</evidence>
<protein>
    <submittedName>
        <fullName evidence="3">SPOR domain-containing protein</fullName>
    </submittedName>
</protein>